<evidence type="ECO:0000313" key="5">
    <source>
        <dbReference type="Proteomes" id="UP001216907"/>
    </source>
</evidence>
<dbReference type="InterPro" id="IPR013154">
    <property type="entry name" value="ADH-like_N"/>
</dbReference>
<accession>A0ABT6FIF9</accession>
<dbReference type="SUPFAM" id="SSF51735">
    <property type="entry name" value="NAD(P)-binding Rossmann-fold domains"/>
    <property type="match status" value="1"/>
</dbReference>
<evidence type="ECO:0000256" key="1">
    <source>
        <dbReference type="ARBA" id="ARBA00022857"/>
    </source>
</evidence>
<feature type="domain" description="Enoyl reductase (ER)" evidence="3">
    <location>
        <begin position="10"/>
        <end position="325"/>
    </location>
</feature>
<dbReference type="InterPro" id="IPR036291">
    <property type="entry name" value="NAD(P)-bd_dom_sf"/>
</dbReference>
<dbReference type="Pfam" id="PF08240">
    <property type="entry name" value="ADH_N"/>
    <property type="match status" value="1"/>
</dbReference>
<dbReference type="InterPro" id="IPR014189">
    <property type="entry name" value="Quinone_OxRdtase_PIG3"/>
</dbReference>
<dbReference type="SMART" id="SM00829">
    <property type="entry name" value="PKS_ER"/>
    <property type="match status" value="1"/>
</dbReference>
<keyword evidence="1" id="KW-0521">NADP</keyword>
<evidence type="ECO:0000256" key="2">
    <source>
        <dbReference type="ARBA" id="ARBA00023002"/>
    </source>
</evidence>
<dbReference type="PANTHER" id="PTHR48106">
    <property type="entry name" value="QUINONE OXIDOREDUCTASE PIG3-RELATED"/>
    <property type="match status" value="1"/>
</dbReference>
<dbReference type="Gene3D" id="3.90.180.10">
    <property type="entry name" value="Medium-chain alcohol dehydrogenases, catalytic domain"/>
    <property type="match status" value="1"/>
</dbReference>
<evidence type="ECO:0000313" key="4">
    <source>
        <dbReference type="EMBL" id="MDG3007329.1"/>
    </source>
</evidence>
<dbReference type="InterPro" id="IPR020843">
    <property type="entry name" value="ER"/>
</dbReference>
<reference evidence="4 5" key="1">
    <citation type="submission" date="2023-03" db="EMBL/GenBank/DDBJ databases">
        <title>Paludisphaera mucosa sp. nov. a novel planctomycete from northern fen.</title>
        <authorList>
            <person name="Ivanova A."/>
        </authorList>
    </citation>
    <scope>NUCLEOTIDE SEQUENCE [LARGE SCALE GENOMIC DNA]</scope>
    <source>
        <strain evidence="4 5">Pla2</strain>
    </source>
</reference>
<dbReference type="CDD" id="cd05276">
    <property type="entry name" value="p53_inducible_oxidoreductase"/>
    <property type="match status" value="1"/>
</dbReference>
<gene>
    <name evidence="4" type="ORF">PZE19_26505</name>
</gene>
<comment type="caution">
    <text evidence="4">The sequence shown here is derived from an EMBL/GenBank/DDBJ whole genome shotgun (WGS) entry which is preliminary data.</text>
</comment>
<organism evidence="4 5">
    <name type="scientific">Paludisphaera mucosa</name>
    <dbReference type="NCBI Taxonomy" id="3030827"/>
    <lineage>
        <taxon>Bacteria</taxon>
        <taxon>Pseudomonadati</taxon>
        <taxon>Planctomycetota</taxon>
        <taxon>Planctomycetia</taxon>
        <taxon>Isosphaerales</taxon>
        <taxon>Isosphaeraceae</taxon>
        <taxon>Paludisphaera</taxon>
    </lineage>
</organism>
<dbReference type="PANTHER" id="PTHR48106:SF18">
    <property type="entry name" value="QUINONE OXIDOREDUCTASE PIG3"/>
    <property type="match status" value="1"/>
</dbReference>
<dbReference type="SUPFAM" id="SSF50129">
    <property type="entry name" value="GroES-like"/>
    <property type="match status" value="1"/>
</dbReference>
<dbReference type="EMBL" id="JARRAG010000002">
    <property type="protein sequence ID" value="MDG3007329.1"/>
    <property type="molecule type" value="Genomic_DNA"/>
</dbReference>
<dbReference type="InterPro" id="IPR013149">
    <property type="entry name" value="ADH-like_C"/>
</dbReference>
<protein>
    <submittedName>
        <fullName evidence="4">NAD(P)H-quinone oxidoreductase</fullName>
    </submittedName>
</protein>
<keyword evidence="2" id="KW-0560">Oxidoreductase</keyword>
<proteinExistence type="predicted"/>
<dbReference type="Pfam" id="PF00107">
    <property type="entry name" value="ADH_zinc_N"/>
    <property type="match status" value="1"/>
</dbReference>
<dbReference type="RefSeq" id="WP_277863610.1">
    <property type="nucleotide sequence ID" value="NZ_JARRAG010000002.1"/>
</dbReference>
<dbReference type="Gene3D" id="3.40.50.720">
    <property type="entry name" value="NAD(P)-binding Rossmann-like Domain"/>
    <property type="match status" value="1"/>
</dbReference>
<dbReference type="Proteomes" id="UP001216907">
    <property type="component" value="Unassembled WGS sequence"/>
</dbReference>
<sequence length="327" mass="33979">MKAVVIKGKGGPEVLEVVDVATPEARGEQVLVRVHAAALNRADLLQAKGMYPAPAGAPADIPGLEFAGVVEALGPDVHDAVQVGDRVFGIVAGGAQAEYLTTHPRMLAKIPDALDYEAAAAVPEAFLTAHDALITQGRLEPGESVLIHAAGSGVGTAAVQIARAMGCSVLGTSRTADKLEKAKALGLDFAIVNPSGAFADEVKRHTGGEGVQVILDLLGARALAENLAAVARRGRIVVVGLLTGAKTEIDLNALLARRAAIIGTTLRARPLEEKIAATRLFAAHVVPWLERGVVKPVIDSTFALDDVRKAHERMASNEGFGKVVLKL</sequence>
<name>A0ABT6FIF9_9BACT</name>
<keyword evidence="5" id="KW-1185">Reference proteome</keyword>
<evidence type="ECO:0000259" key="3">
    <source>
        <dbReference type="SMART" id="SM00829"/>
    </source>
</evidence>
<dbReference type="NCBIfam" id="TIGR02824">
    <property type="entry name" value="quinone_pig3"/>
    <property type="match status" value="1"/>
</dbReference>
<dbReference type="InterPro" id="IPR011032">
    <property type="entry name" value="GroES-like_sf"/>
</dbReference>